<gene>
    <name evidence="1" type="ORF">PoB_000598500</name>
</gene>
<name>A0AAV3YAD6_9GAST</name>
<dbReference type="AlphaFoldDB" id="A0AAV3YAD6"/>
<protein>
    <submittedName>
        <fullName evidence="1">Uncharacterized protein</fullName>
    </submittedName>
</protein>
<reference evidence="1 2" key="1">
    <citation type="journal article" date="2021" name="Elife">
        <title>Chloroplast acquisition without the gene transfer in kleptoplastic sea slugs, Plakobranchus ocellatus.</title>
        <authorList>
            <person name="Maeda T."/>
            <person name="Takahashi S."/>
            <person name="Yoshida T."/>
            <person name="Shimamura S."/>
            <person name="Takaki Y."/>
            <person name="Nagai Y."/>
            <person name="Toyoda A."/>
            <person name="Suzuki Y."/>
            <person name="Arimoto A."/>
            <person name="Ishii H."/>
            <person name="Satoh N."/>
            <person name="Nishiyama T."/>
            <person name="Hasebe M."/>
            <person name="Maruyama T."/>
            <person name="Minagawa J."/>
            <person name="Obokata J."/>
            <person name="Shigenobu S."/>
        </authorList>
    </citation>
    <scope>NUCLEOTIDE SEQUENCE [LARGE SCALE GENOMIC DNA]</scope>
</reference>
<comment type="caution">
    <text evidence="1">The sequence shown here is derived from an EMBL/GenBank/DDBJ whole genome shotgun (WGS) entry which is preliminary data.</text>
</comment>
<accession>A0AAV3YAD6</accession>
<evidence type="ECO:0000313" key="2">
    <source>
        <dbReference type="Proteomes" id="UP000735302"/>
    </source>
</evidence>
<dbReference type="Proteomes" id="UP000735302">
    <property type="component" value="Unassembled WGS sequence"/>
</dbReference>
<keyword evidence="2" id="KW-1185">Reference proteome</keyword>
<sequence length="86" mass="10034">MSGWSECCLWVRVGMGESEHMKGIDFYFCIQPVHNKVISGFQALWKGRRWPGSNRNRRAPDDFSADSLSTVLLERHVRDEQIEEYS</sequence>
<evidence type="ECO:0000313" key="1">
    <source>
        <dbReference type="EMBL" id="GFN79479.1"/>
    </source>
</evidence>
<dbReference type="EMBL" id="BLXT01000663">
    <property type="protein sequence ID" value="GFN79479.1"/>
    <property type="molecule type" value="Genomic_DNA"/>
</dbReference>
<proteinExistence type="predicted"/>
<organism evidence="1 2">
    <name type="scientific">Plakobranchus ocellatus</name>
    <dbReference type="NCBI Taxonomy" id="259542"/>
    <lineage>
        <taxon>Eukaryota</taxon>
        <taxon>Metazoa</taxon>
        <taxon>Spiralia</taxon>
        <taxon>Lophotrochozoa</taxon>
        <taxon>Mollusca</taxon>
        <taxon>Gastropoda</taxon>
        <taxon>Heterobranchia</taxon>
        <taxon>Euthyneura</taxon>
        <taxon>Panpulmonata</taxon>
        <taxon>Sacoglossa</taxon>
        <taxon>Placobranchoidea</taxon>
        <taxon>Plakobranchidae</taxon>
        <taxon>Plakobranchus</taxon>
    </lineage>
</organism>